<dbReference type="SUPFAM" id="SSF52540">
    <property type="entry name" value="P-loop containing nucleoside triphosphate hydrolases"/>
    <property type="match status" value="1"/>
</dbReference>
<keyword evidence="4" id="KW-1185">Reference proteome</keyword>
<gene>
    <name evidence="3" type="ORF">BBF96_13145</name>
</gene>
<dbReference type="KEGG" id="aft:BBF96_13145"/>
<feature type="domain" description="AAA+ ATPase" evidence="2">
    <location>
        <begin position="190"/>
        <end position="322"/>
    </location>
</feature>
<dbReference type="InterPro" id="IPR003593">
    <property type="entry name" value="AAA+_ATPase"/>
</dbReference>
<dbReference type="Gene3D" id="3.40.50.300">
    <property type="entry name" value="P-loop containing nucleotide triphosphate hydrolases"/>
    <property type="match status" value="1"/>
</dbReference>
<evidence type="ECO:0000313" key="4">
    <source>
        <dbReference type="Proteomes" id="UP000267250"/>
    </source>
</evidence>
<dbReference type="RefSeq" id="WP_127017619.1">
    <property type="nucleotide sequence ID" value="NZ_CP016379.1"/>
</dbReference>
<name>A0A3S9T0Z4_9FIRM</name>
<feature type="coiled-coil region" evidence="1">
    <location>
        <begin position="35"/>
        <end position="88"/>
    </location>
</feature>
<evidence type="ECO:0000256" key="1">
    <source>
        <dbReference type="SAM" id="Coils"/>
    </source>
</evidence>
<dbReference type="EMBL" id="CP016379">
    <property type="protein sequence ID" value="AZR74263.1"/>
    <property type="molecule type" value="Genomic_DNA"/>
</dbReference>
<dbReference type="AlphaFoldDB" id="A0A3S9T0Z4"/>
<dbReference type="InterPro" id="IPR002611">
    <property type="entry name" value="IstB_ATP-bd"/>
</dbReference>
<dbReference type="GO" id="GO:0006260">
    <property type="term" value="P:DNA replication"/>
    <property type="evidence" value="ECO:0007669"/>
    <property type="project" value="TreeGrafter"/>
</dbReference>
<protein>
    <recommendedName>
        <fullName evidence="2">AAA+ ATPase domain-containing protein</fullName>
    </recommendedName>
</protein>
<sequence>MGFQFNIDLYDDKVRKKYLEAERNRNLIYQKYPEIKEVDEYLQRLKKEYRLLQIQHLLKKNLDPSKSLSSLKEEIKALEEKYQELLKKYNVPADFKEPKWDCPHCMDTGRVLKKGVTMPCRCSFKHRRQVLLSRSGLPKRLERANFQDLNLNLYSTEPMQDNPERSIRENAKLVFDAAKNFAYNFEEGKNMRGLLIEGNTGSGKSYLLGCIANYLIDRDIEIRYIVYSDLIQTIKTSFHPESQVTADKILRQLQEVPVLLIDDLGTEYITEFTSSTLYQIIDKRYREERPFIVTSNFSPNELSKRMGLMGERIFDRIVETCDYYQLIGDVRGQIALSKQGADQ</sequence>
<dbReference type="GO" id="GO:0005524">
    <property type="term" value="F:ATP binding"/>
    <property type="evidence" value="ECO:0007669"/>
    <property type="project" value="InterPro"/>
</dbReference>
<proteinExistence type="predicted"/>
<keyword evidence="1" id="KW-0175">Coiled coil</keyword>
<organism evidence="3 4">
    <name type="scientific">Anoxybacter fermentans</name>
    <dbReference type="NCBI Taxonomy" id="1323375"/>
    <lineage>
        <taxon>Bacteria</taxon>
        <taxon>Bacillati</taxon>
        <taxon>Bacillota</taxon>
        <taxon>Clostridia</taxon>
        <taxon>Halanaerobiales</taxon>
        <taxon>Anoxybacter</taxon>
    </lineage>
</organism>
<accession>A0A3S9T0Z4</accession>
<dbReference type="PANTHER" id="PTHR30050">
    <property type="entry name" value="CHROMOSOMAL REPLICATION INITIATOR PROTEIN DNAA"/>
    <property type="match status" value="1"/>
</dbReference>
<dbReference type="InterPro" id="IPR027417">
    <property type="entry name" value="P-loop_NTPase"/>
</dbReference>
<dbReference type="SMART" id="SM00382">
    <property type="entry name" value="AAA"/>
    <property type="match status" value="1"/>
</dbReference>
<dbReference type="NCBIfam" id="NF005304">
    <property type="entry name" value="PRK06835.1"/>
    <property type="match status" value="1"/>
</dbReference>
<evidence type="ECO:0000313" key="3">
    <source>
        <dbReference type="EMBL" id="AZR74263.1"/>
    </source>
</evidence>
<dbReference type="Pfam" id="PF01695">
    <property type="entry name" value="IstB_IS21"/>
    <property type="match status" value="1"/>
</dbReference>
<dbReference type="OrthoDB" id="9776217at2"/>
<evidence type="ECO:0000259" key="2">
    <source>
        <dbReference type="SMART" id="SM00382"/>
    </source>
</evidence>
<dbReference type="PANTHER" id="PTHR30050:SF4">
    <property type="entry name" value="ATP-BINDING PROTEIN RV3427C IN INSERTION SEQUENCE-RELATED"/>
    <property type="match status" value="1"/>
</dbReference>
<dbReference type="Proteomes" id="UP000267250">
    <property type="component" value="Chromosome"/>
</dbReference>
<reference evidence="3 4" key="1">
    <citation type="submission" date="2016-07" db="EMBL/GenBank/DDBJ databases">
        <title>Genome and transcriptome analysis of iron-reducing fermentative bacteria Anoxybacter fermentans.</title>
        <authorList>
            <person name="Zeng X."/>
            <person name="Shao Z."/>
        </authorList>
    </citation>
    <scope>NUCLEOTIDE SEQUENCE [LARGE SCALE GENOMIC DNA]</scope>
    <source>
        <strain evidence="3 4">DY22613</strain>
    </source>
</reference>
<dbReference type="CDD" id="cd00009">
    <property type="entry name" value="AAA"/>
    <property type="match status" value="1"/>
</dbReference>